<proteinExistence type="inferred from homology"/>
<dbReference type="SUPFAM" id="SSF55856">
    <property type="entry name" value="Cytochrome b5-like heme/steroid binding domain"/>
    <property type="match status" value="1"/>
</dbReference>
<evidence type="ECO:0000256" key="6">
    <source>
        <dbReference type="ARBA" id="ARBA00022723"/>
    </source>
</evidence>
<dbReference type="InParanoid" id="A0A165K4J8"/>
<evidence type="ECO:0000256" key="16">
    <source>
        <dbReference type="SAM" id="MobiDB-lite"/>
    </source>
</evidence>
<keyword evidence="10 14" id="KW-0408">Iron</keyword>
<dbReference type="InterPro" id="IPR001199">
    <property type="entry name" value="Cyt_B5-like_heme/steroid-bd"/>
</dbReference>
<keyword evidence="12 17" id="KW-0472">Membrane</keyword>
<dbReference type="GO" id="GO:0004768">
    <property type="term" value="F:stearoyl-CoA 9-desaturase activity"/>
    <property type="evidence" value="ECO:0007669"/>
    <property type="project" value="UniProtKB-UniRule"/>
</dbReference>
<feature type="compositionally biased region" description="Low complexity" evidence="16">
    <location>
        <begin position="1"/>
        <end position="10"/>
    </location>
</feature>
<feature type="transmembrane region" description="Helical" evidence="17">
    <location>
        <begin position="204"/>
        <end position="226"/>
    </location>
</feature>
<keyword evidence="3 14" id="KW-0444">Lipid biosynthesis</keyword>
<dbReference type="PANTHER" id="PTHR11351">
    <property type="entry name" value="ACYL-COA DESATURASE"/>
    <property type="match status" value="1"/>
</dbReference>
<evidence type="ECO:0000256" key="8">
    <source>
        <dbReference type="ARBA" id="ARBA00022989"/>
    </source>
</evidence>
<comment type="cofactor">
    <cofactor evidence="14">
        <name>Fe(2+)</name>
        <dbReference type="ChEBI" id="CHEBI:29033"/>
    </cofactor>
    <text evidence="14">Expected to bind 2 Fe(2+) ions per subunit.</text>
</comment>
<dbReference type="STRING" id="1353952.A0A165K4J8"/>
<dbReference type="CDD" id="cd03505">
    <property type="entry name" value="Delta9-FADS-like"/>
    <property type="match status" value="1"/>
</dbReference>
<evidence type="ECO:0000256" key="11">
    <source>
        <dbReference type="ARBA" id="ARBA00023098"/>
    </source>
</evidence>
<dbReference type="InterPro" id="IPR009160">
    <property type="entry name" value="Acyl-CoA_deSatase_haem/ster-bd"/>
</dbReference>
<evidence type="ECO:0000313" key="20">
    <source>
        <dbReference type="Proteomes" id="UP000076842"/>
    </source>
</evidence>
<feature type="domain" description="Cytochrome b5 heme-binding" evidence="18">
    <location>
        <begin position="350"/>
        <end position="454"/>
    </location>
</feature>
<comment type="subcellular location">
    <subcellularLocation>
        <location evidence="1">Membrane</location>
        <topology evidence="1">Multi-pass membrane protein</topology>
    </subcellularLocation>
</comment>
<dbReference type="InterPro" id="IPR005804">
    <property type="entry name" value="FA_desaturase_dom"/>
</dbReference>
<dbReference type="PROSITE" id="PS50255">
    <property type="entry name" value="CYTOCHROME_B5_2"/>
    <property type="match status" value="1"/>
</dbReference>
<evidence type="ECO:0000313" key="19">
    <source>
        <dbReference type="EMBL" id="KZT62668.1"/>
    </source>
</evidence>
<dbReference type="PANTHER" id="PTHR11351:SF31">
    <property type="entry name" value="DESATURASE 1, ISOFORM A-RELATED"/>
    <property type="match status" value="1"/>
</dbReference>
<evidence type="ECO:0000256" key="5">
    <source>
        <dbReference type="ARBA" id="ARBA00022692"/>
    </source>
</evidence>
<name>A0A165K4J8_9BASI</name>
<evidence type="ECO:0000256" key="3">
    <source>
        <dbReference type="ARBA" id="ARBA00022516"/>
    </source>
</evidence>
<dbReference type="GO" id="GO:0005789">
    <property type="term" value="C:endoplasmic reticulum membrane"/>
    <property type="evidence" value="ECO:0007669"/>
    <property type="project" value="TreeGrafter"/>
</dbReference>
<dbReference type="GO" id="GO:0020037">
    <property type="term" value="F:heme binding"/>
    <property type="evidence" value="ECO:0007669"/>
    <property type="project" value="InterPro"/>
</dbReference>
<feature type="region of interest" description="Disordered" evidence="16">
    <location>
        <begin position="1"/>
        <end position="23"/>
    </location>
</feature>
<dbReference type="InterPro" id="IPR015876">
    <property type="entry name" value="Acyl-CoA_DS"/>
</dbReference>
<accession>A0A165K4J8</accession>
<keyword evidence="9 14" id="KW-0560">Oxidoreductase</keyword>
<dbReference type="InterPro" id="IPR036400">
    <property type="entry name" value="Cyt_B5-like_heme/steroid_sf"/>
</dbReference>
<dbReference type="OrthoDB" id="10260134at2759"/>
<evidence type="ECO:0000256" key="17">
    <source>
        <dbReference type="SAM" id="Phobius"/>
    </source>
</evidence>
<evidence type="ECO:0000256" key="12">
    <source>
        <dbReference type="ARBA" id="ARBA00023136"/>
    </source>
</evidence>
<feature type="transmembrane region" description="Helical" evidence="17">
    <location>
        <begin position="30"/>
        <end position="51"/>
    </location>
</feature>
<keyword evidence="14" id="KW-0813">Transport</keyword>
<dbReference type="GO" id="GO:0005506">
    <property type="term" value="F:iron ion binding"/>
    <property type="evidence" value="ECO:0007669"/>
    <property type="project" value="TreeGrafter"/>
</dbReference>
<sequence>MADIETIPTIPSTPSPASAPTPVKAQKNPIWWTNATFFVAMHIVAFVGAVWLSPWSTLKRQTLVLAFVSWQLASFGITLGYHRLWSHKAFSANLPLRVVLAIMGSLGFQGSIKWWVLRHRLHHRFTDDPEHDPYAASRGLLYSHMGWIFWKPKYDRLALIEKGDLERDPVVRFQHRYYIPIALFFGLACPTIIATAWGDALGGYIWGGVIARLVIWHCTFMINSLAHWEGLQPYSRDMSARGDLILAVLTNGEGNHNFHAFPQDFRNGPYPLDWDPTKWVIWLLYKCTPFVPRIRVTPEPDVLKARARVLEEEADLDGTDGAKKEELRKKAAKLRAMVPPQAWGTPEEKLETWGRKQLQNYVENGRRKVLLIDGCIIDITSYMKDHPGGSSILTKFLAMPTVAETVHDSGVDIGESDNAVLPFKDATIAFHGGFNNHSSAAKEKLKVLRVARLVN</sequence>
<evidence type="ECO:0000256" key="9">
    <source>
        <dbReference type="ARBA" id="ARBA00023002"/>
    </source>
</evidence>
<keyword evidence="5 15" id="KW-0812">Transmembrane</keyword>
<keyword evidence="11 14" id="KW-0443">Lipid metabolism</keyword>
<keyword evidence="14" id="KW-0249">Electron transport</keyword>
<keyword evidence="8 17" id="KW-1133">Transmembrane helix</keyword>
<keyword evidence="7 14" id="KW-0276">Fatty acid metabolism</keyword>
<dbReference type="Proteomes" id="UP000076842">
    <property type="component" value="Unassembled WGS sequence"/>
</dbReference>
<evidence type="ECO:0000256" key="1">
    <source>
        <dbReference type="ARBA" id="ARBA00004141"/>
    </source>
</evidence>
<comment type="function">
    <text evidence="14">Stearoyl-CoA desaturase that utilizes O(2) and electrons from reduced cytochrome b5 to introduce the first double bond into saturated fatty acyl-CoA substrates.</text>
</comment>
<dbReference type="PROSITE" id="PS00191">
    <property type="entry name" value="CYTOCHROME_B5_1"/>
    <property type="match status" value="1"/>
</dbReference>
<dbReference type="Pfam" id="PF00487">
    <property type="entry name" value="FA_desaturase"/>
    <property type="match status" value="1"/>
</dbReference>
<evidence type="ECO:0000256" key="14">
    <source>
        <dbReference type="PIRNR" id="PIRNR000345"/>
    </source>
</evidence>
<dbReference type="AlphaFoldDB" id="A0A165K4J8"/>
<dbReference type="EC" id="1.14.19.1" evidence="14"/>
<feature type="transmembrane region" description="Helical" evidence="17">
    <location>
        <begin position="63"/>
        <end position="82"/>
    </location>
</feature>
<evidence type="ECO:0000256" key="2">
    <source>
        <dbReference type="ARBA" id="ARBA00009295"/>
    </source>
</evidence>
<evidence type="ECO:0000256" key="10">
    <source>
        <dbReference type="ARBA" id="ARBA00023004"/>
    </source>
</evidence>
<dbReference type="PRINTS" id="PR00075">
    <property type="entry name" value="FACDDSATRASE"/>
</dbReference>
<dbReference type="InterPro" id="IPR018506">
    <property type="entry name" value="Cyt_B5_heme-BS"/>
</dbReference>
<comment type="similarity">
    <text evidence="2 14 15">Belongs to the fatty acid desaturase type 1 family.</text>
</comment>
<keyword evidence="13 14" id="KW-0275">Fatty acid biosynthesis</keyword>
<organism evidence="19 20">
    <name type="scientific">Calocera cornea HHB12733</name>
    <dbReference type="NCBI Taxonomy" id="1353952"/>
    <lineage>
        <taxon>Eukaryota</taxon>
        <taxon>Fungi</taxon>
        <taxon>Dikarya</taxon>
        <taxon>Basidiomycota</taxon>
        <taxon>Agaricomycotina</taxon>
        <taxon>Dacrymycetes</taxon>
        <taxon>Dacrymycetales</taxon>
        <taxon>Dacrymycetaceae</taxon>
        <taxon>Calocera</taxon>
    </lineage>
</organism>
<keyword evidence="20" id="KW-1185">Reference proteome</keyword>
<gene>
    <name evidence="19" type="ORF">CALCODRAFT_489670</name>
</gene>
<evidence type="ECO:0000256" key="15">
    <source>
        <dbReference type="RuleBase" id="RU000581"/>
    </source>
</evidence>
<dbReference type="PIRSF" id="PIRSF000345">
    <property type="entry name" value="OLE1"/>
    <property type="match status" value="1"/>
</dbReference>
<comment type="catalytic activity">
    <reaction evidence="14">
        <text>octadecanoyl-CoA + 2 Fe(II)-[cytochrome b5] + O2 + 2 H(+) = (9Z)-octadecenoyl-CoA + 2 Fe(III)-[cytochrome b5] + 2 H2O</text>
        <dbReference type="Rhea" id="RHEA:19721"/>
        <dbReference type="Rhea" id="RHEA-COMP:10438"/>
        <dbReference type="Rhea" id="RHEA-COMP:10439"/>
        <dbReference type="ChEBI" id="CHEBI:15377"/>
        <dbReference type="ChEBI" id="CHEBI:15378"/>
        <dbReference type="ChEBI" id="CHEBI:15379"/>
        <dbReference type="ChEBI" id="CHEBI:29033"/>
        <dbReference type="ChEBI" id="CHEBI:29034"/>
        <dbReference type="ChEBI" id="CHEBI:57387"/>
        <dbReference type="ChEBI" id="CHEBI:57394"/>
        <dbReference type="EC" id="1.14.19.1"/>
    </reaction>
</comment>
<comment type="domain">
    <text evidence="15">The histidine box domains are involved in binding the catalytic metal ions.</text>
</comment>
<dbReference type="GO" id="GO:0006636">
    <property type="term" value="P:unsaturated fatty acid biosynthetic process"/>
    <property type="evidence" value="ECO:0007669"/>
    <property type="project" value="UniProtKB-UniRule"/>
</dbReference>
<keyword evidence="4 14" id="KW-0349">Heme</keyword>
<protein>
    <recommendedName>
        <fullName evidence="14">Acyl-CoA desaturase</fullName>
        <ecNumber evidence="14">1.14.19.1</ecNumber>
    </recommendedName>
</protein>
<dbReference type="EMBL" id="KV423915">
    <property type="protein sequence ID" value="KZT62668.1"/>
    <property type="molecule type" value="Genomic_DNA"/>
</dbReference>
<feature type="transmembrane region" description="Helical" evidence="17">
    <location>
        <begin position="94"/>
        <end position="116"/>
    </location>
</feature>
<evidence type="ECO:0000256" key="7">
    <source>
        <dbReference type="ARBA" id="ARBA00022832"/>
    </source>
</evidence>
<feature type="transmembrane region" description="Helical" evidence="17">
    <location>
        <begin position="177"/>
        <end position="198"/>
    </location>
</feature>
<dbReference type="Gene3D" id="3.10.120.10">
    <property type="entry name" value="Cytochrome b5-like heme/steroid binding domain"/>
    <property type="match status" value="1"/>
</dbReference>
<reference evidence="19 20" key="1">
    <citation type="journal article" date="2016" name="Mol. Biol. Evol.">
        <title>Comparative Genomics of Early-Diverging Mushroom-Forming Fungi Provides Insights into the Origins of Lignocellulose Decay Capabilities.</title>
        <authorList>
            <person name="Nagy L.G."/>
            <person name="Riley R."/>
            <person name="Tritt A."/>
            <person name="Adam C."/>
            <person name="Daum C."/>
            <person name="Floudas D."/>
            <person name="Sun H."/>
            <person name="Yadav J.S."/>
            <person name="Pangilinan J."/>
            <person name="Larsson K.H."/>
            <person name="Matsuura K."/>
            <person name="Barry K."/>
            <person name="Labutti K."/>
            <person name="Kuo R."/>
            <person name="Ohm R.A."/>
            <person name="Bhattacharya S.S."/>
            <person name="Shirouzu T."/>
            <person name="Yoshinaga Y."/>
            <person name="Martin F.M."/>
            <person name="Grigoriev I.V."/>
            <person name="Hibbett D.S."/>
        </authorList>
    </citation>
    <scope>NUCLEOTIDE SEQUENCE [LARGE SCALE GENOMIC DNA]</scope>
    <source>
        <strain evidence="19 20">HHB12733</strain>
    </source>
</reference>
<evidence type="ECO:0000259" key="18">
    <source>
        <dbReference type="PROSITE" id="PS50255"/>
    </source>
</evidence>
<keyword evidence="6 14" id="KW-0479">Metal-binding</keyword>
<evidence type="ECO:0000256" key="13">
    <source>
        <dbReference type="ARBA" id="ARBA00023160"/>
    </source>
</evidence>
<evidence type="ECO:0000256" key="4">
    <source>
        <dbReference type="ARBA" id="ARBA00022617"/>
    </source>
</evidence>